<keyword evidence="1" id="KW-0677">Repeat</keyword>
<reference evidence="5 6" key="1">
    <citation type="submission" date="2016-03" db="EMBL/GenBank/DDBJ databases">
        <title>Pediococcus and Lactobacillus from brewery environment - whole genome sequencing and assembly.</title>
        <authorList>
            <person name="Behr J."/>
            <person name="Geissler A.J."/>
            <person name="Vogel R.F."/>
        </authorList>
    </citation>
    <scope>NUCLEOTIDE SEQUENCE [LARGE SCALE GENOMIC DNA]</scope>
    <source>
        <strain evidence="5 6">TMW 1.1995</strain>
    </source>
</reference>
<evidence type="ECO:0000256" key="2">
    <source>
        <dbReference type="SAM" id="MobiDB-lite"/>
    </source>
</evidence>
<evidence type="ECO:0000259" key="3">
    <source>
        <dbReference type="Pfam" id="PF06458"/>
    </source>
</evidence>
<organism evidence="5 6">
    <name type="scientific">Secundilactobacillus paracollinoides</name>
    <dbReference type="NCBI Taxonomy" id="240427"/>
    <lineage>
        <taxon>Bacteria</taxon>
        <taxon>Bacillati</taxon>
        <taxon>Bacillota</taxon>
        <taxon>Bacilli</taxon>
        <taxon>Lactobacillales</taxon>
        <taxon>Lactobacillaceae</taxon>
        <taxon>Secundilactobacillus</taxon>
    </lineage>
</organism>
<dbReference type="InterPro" id="IPR009459">
    <property type="entry name" value="MucBP_dom"/>
</dbReference>
<protein>
    <recommendedName>
        <fullName evidence="7">Mucin binding domain-containing protein</fullName>
    </recommendedName>
</protein>
<dbReference type="InterPro" id="IPR041558">
    <property type="entry name" value="MucBP_2"/>
</dbReference>
<proteinExistence type="predicted"/>
<feature type="compositionally biased region" description="Low complexity" evidence="2">
    <location>
        <begin position="760"/>
        <end position="769"/>
    </location>
</feature>
<feature type="compositionally biased region" description="Low complexity" evidence="2">
    <location>
        <begin position="602"/>
        <end position="718"/>
    </location>
</feature>
<evidence type="ECO:0000259" key="4">
    <source>
        <dbReference type="Pfam" id="PF17965"/>
    </source>
</evidence>
<dbReference type="STRING" id="240427.AYR62_11910"/>
<feature type="region of interest" description="Disordered" evidence="2">
    <location>
        <begin position="594"/>
        <end position="953"/>
    </location>
</feature>
<sequence length="973" mass="98510">MKVTGEKHDHQFSKWLTLGVASSVLFLASQTTQLAPAKTVHADNASSSSEIAAAQDTMPVAGSSFSKSGDTFTSTTNQWKLVGSTSDYTMFATNVTTVGGHTVYSADSQFVLLFNSDQDLSKGTYVINGRKIDGDGYDGGSFRSLTIDGQTYYGIYLDGAMVDDVLKRNIQGQLSSLQIKNGPTGVSSSIALDFYERLTVHLPVISGITDQNSVAAALKGQTANAYVSDDLGDSNIFNINLISSDIEATPTSSTGSYTLNDSGEQRIAAQLTLQDILNASTSFNVIQPGPSSSSSSTSSSSSSSSTKPSDGTGSDGNDTGTTGTDSTSSTSSSTTDNSGTKTSSDSSTDSSTDSNGGSDTDSTGADNSSSTSTTPISNTINYVNEYGSKVGSTTISGVQDVADTLDVSATLPQGYVLADGQDAKVQYTFTPDGTLTVQVKKAPAILVSGTVTYVDQDGNTVGTPKTMTVTANSMHIYTAVVPAGYELASGQRASVPYLWTNADSTKNNLTIHLVKLSAQDYGTVTVNYVDADTGKILDTETFTGVVGDRVPFDTTTVVSGFLKDGYLVQNNETLGAAWYTTAGQTLTVTLKKQAGTGGNTGDNGSTGNDTGDNGSTGTGNNSGDNGSTGTGNNTGDNGSTGTGNNTGDNGSTGTGNNTGDNGSTGSGNNTGDNGSTGNNTGDSSSTGTGNNTGDNSSTGTGSDTNGSGDSDSNASGANGTTGTGSNGATDTTGNNDTKGTGSKENGTASGTKKTDAGAKSNSGDNSNSSKTPKLATRVKLPSTMKQPGSSNSNTTAASTNNGENTTPMATDTPNTSSTAANDADLPTASAAFVTLADNEPSPNTDATTPSTADATPQTAAQAQNNTPSNDSTSAQQAAAQKAAEAAATQQRQITAAKKAAAARRASHERVQREALKQLEDANQRDQFAHQSVAFSGSGHGHQHGDGGPAGGGDAVTELGKYFSVLSGKINFGR</sequence>
<evidence type="ECO:0000313" key="6">
    <source>
        <dbReference type="Proteomes" id="UP000093267"/>
    </source>
</evidence>
<feature type="compositionally biased region" description="Low complexity" evidence="2">
    <location>
        <begin position="788"/>
        <end position="806"/>
    </location>
</feature>
<accession>A0A1B2IXF4</accession>
<dbReference type="Pfam" id="PF17965">
    <property type="entry name" value="MucBP_2"/>
    <property type="match status" value="1"/>
</dbReference>
<feature type="domain" description="Mucin binding" evidence="4">
    <location>
        <begin position="523"/>
        <end position="591"/>
    </location>
</feature>
<feature type="compositionally biased region" description="Low complexity" evidence="2">
    <location>
        <begin position="840"/>
        <end position="899"/>
    </location>
</feature>
<dbReference type="Pfam" id="PF06458">
    <property type="entry name" value="MucBP"/>
    <property type="match status" value="1"/>
</dbReference>
<feature type="compositionally biased region" description="Low complexity" evidence="2">
    <location>
        <begin position="288"/>
        <end position="378"/>
    </location>
</feature>
<name>A0A1B2IXF4_9LACO</name>
<feature type="compositionally biased region" description="Basic and acidic residues" evidence="2">
    <location>
        <begin position="905"/>
        <end position="927"/>
    </location>
</feature>
<evidence type="ECO:0008006" key="7">
    <source>
        <dbReference type="Google" id="ProtNLM"/>
    </source>
</evidence>
<feature type="compositionally biased region" description="Low complexity" evidence="2">
    <location>
        <begin position="726"/>
        <end position="743"/>
    </location>
</feature>
<dbReference type="Proteomes" id="UP000093267">
    <property type="component" value="Chromosome"/>
</dbReference>
<gene>
    <name evidence="5" type="ORF">AYR63_06160</name>
</gene>
<evidence type="ECO:0000256" key="1">
    <source>
        <dbReference type="ARBA" id="ARBA00022737"/>
    </source>
</evidence>
<feature type="region of interest" description="Disordered" evidence="2">
    <location>
        <begin position="287"/>
        <end position="378"/>
    </location>
</feature>
<evidence type="ECO:0000313" key="5">
    <source>
        <dbReference type="EMBL" id="ANZ66756.1"/>
    </source>
</evidence>
<dbReference type="EMBL" id="CP014924">
    <property type="protein sequence ID" value="ANZ66756.1"/>
    <property type="molecule type" value="Genomic_DNA"/>
</dbReference>
<dbReference type="AlphaFoldDB" id="A0A1B2IXF4"/>
<dbReference type="Gene3D" id="3.10.20.320">
    <property type="entry name" value="Putative peptidoglycan bound protein (lpxtg motif)"/>
    <property type="match status" value="2"/>
</dbReference>
<feature type="compositionally biased region" description="Polar residues" evidence="2">
    <location>
        <begin position="807"/>
        <end position="820"/>
    </location>
</feature>
<dbReference type="Gene3D" id="3.10.20.470">
    <property type="match status" value="1"/>
</dbReference>
<feature type="domain" description="MucBP" evidence="3">
    <location>
        <begin position="450"/>
        <end position="487"/>
    </location>
</feature>
<keyword evidence="6" id="KW-1185">Reference proteome</keyword>